<dbReference type="EMBL" id="JAPEVG010000016">
    <property type="protein sequence ID" value="KAJ8496306.1"/>
    <property type="molecule type" value="Genomic_DNA"/>
</dbReference>
<proteinExistence type="predicted"/>
<dbReference type="Proteomes" id="UP001215151">
    <property type="component" value="Unassembled WGS sequence"/>
</dbReference>
<evidence type="ECO:0000313" key="1">
    <source>
        <dbReference type="EMBL" id="KAJ8496306.1"/>
    </source>
</evidence>
<keyword evidence="2" id="KW-1185">Reference proteome</keyword>
<protein>
    <submittedName>
        <fullName evidence="1">Uncharacterized protein</fullName>
    </submittedName>
</protein>
<accession>A0AAD7XF40</accession>
<reference evidence="1" key="1">
    <citation type="submission" date="2022-11" db="EMBL/GenBank/DDBJ databases">
        <title>Genome Sequence of Cubamyces cubensis.</title>
        <authorList>
            <person name="Buettner E."/>
        </authorList>
    </citation>
    <scope>NUCLEOTIDE SEQUENCE</scope>
    <source>
        <strain evidence="1">MPL-01</strain>
    </source>
</reference>
<dbReference type="AlphaFoldDB" id="A0AAD7XF40"/>
<gene>
    <name evidence="1" type="ORF">ONZ51_g1237</name>
</gene>
<evidence type="ECO:0000313" key="2">
    <source>
        <dbReference type="Proteomes" id="UP001215151"/>
    </source>
</evidence>
<sequence>MSLSIDERISFIESLDIYNDPAIAAEATAASGSAAVNGSAAVYYAANVSAQMKARPGRSFSAFANDVINSTLFAQLTADAKYPGRPMNKMQEWYNCYKQVLERIGWVVMRFLMSEVDNANSYGSVDKLVLKLAAAQLTEGELALLTKTITALKHPKNSDAVRIFDSKAGYTNDASFQVGVASNSGGHTLFHISTHQYHSSDRITSVLFSTFGPSKVSFFTSNQTMLLNGDVYTQVRQAVLKRLGENAIKLVKSIDI</sequence>
<name>A0AAD7XF40_9APHY</name>
<comment type="caution">
    <text evidence="1">The sequence shown here is derived from an EMBL/GenBank/DDBJ whole genome shotgun (WGS) entry which is preliminary data.</text>
</comment>
<organism evidence="1 2">
    <name type="scientific">Trametes cubensis</name>
    <dbReference type="NCBI Taxonomy" id="1111947"/>
    <lineage>
        <taxon>Eukaryota</taxon>
        <taxon>Fungi</taxon>
        <taxon>Dikarya</taxon>
        <taxon>Basidiomycota</taxon>
        <taxon>Agaricomycotina</taxon>
        <taxon>Agaricomycetes</taxon>
        <taxon>Polyporales</taxon>
        <taxon>Polyporaceae</taxon>
        <taxon>Trametes</taxon>
    </lineage>
</organism>